<sequence>MRCSLSDNFIGMVILVGLGIHVLQIVLKF</sequence>
<evidence type="ECO:0000256" key="1">
    <source>
        <dbReference type="SAM" id="Phobius"/>
    </source>
</evidence>
<dbReference type="AlphaFoldDB" id="A0A2P2QSH2"/>
<keyword evidence="1" id="KW-0472">Membrane</keyword>
<keyword evidence="1" id="KW-0812">Transmembrane</keyword>
<dbReference type="EMBL" id="GGEC01089377">
    <property type="protein sequence ID" value="MBX69861.1"/>
    <property type="molecule type" value="Transcribed_RNA"/>
</dbReference>
<keyword evidence="1" id="KW-1133">Transmembrane helix</keyword>
<organism evidence="2">
    <name type="scientific">Rhizophora mucronata</name>
    <name type="common">Asiatic mangrove</name>
    <dbReference type="NCBI Taxonomy" id="61149"/>
    <lineage>
        <taxon>Eukaryota</taxon>
        <taxon>Viridiplantae</taxon>
        <taxon>Streptophyta</taxon>
        <taxon>Embryophyta</taxon>
        <taxon>Tracheophyta</taxon>
        <taxon>Spermatophyta</taxon>
        <taxon>Magnoliopsida</taxon>
        <taxon>eudicotyledons</taxon>
        <taxon>Gunneridae</taxon>
        <taxon>Pentapetalae</taxon>
        <taxon>rosids</taxon>
        <taxon>fabids</taxon>
        <taxon>Malpighiales</taxon>
        <taxon>Rhizophoraceae</taxon>
        <taxon>Rhizophora</taxon>
    </lineage>
</organism>
<protein>
    <submittedName>
        <fullName evidence="2">Uncharacterized protein</fullName>
    </submittedName>
</protein>
<name>A0A2P2QSH2_RHIMU</name>
<proteinExistence type="predicted"/>
<feature type="transmembrane region" description="Helical" evidence="1">
    <location>
        <begin position="9"/>
        <end position="27"/>
    </location>
</feature>
<accession>A0A2P2QSH2</accession>
<evidence type="ECO:0000313" key="2">
    <source>
        <dbReference type="EMBL" id="MBX69861.1"/>
    </source>
</evidence>
<reference evidence="2" key="1">
    <citation type="submission" date="2018-02" db="EMBL/GenBank/DDBJ databases">
        <title>Rhizophora mucronata_Transcriptome.</title>
        <authorList>
            <person name="Meera S.P."/>
            <person name="Sreeshan A."/>
            <person name="Augustine A."/>
        </authorList>
    </citation>
    <scope>NUCLEOTIDE SEQUENCE</scope>
    <source>
        <tissue evidence="2">Leaf</tissue>
    </source>
</reference>